<accession>A0A369P1V4</accession>
<dbReference type="SUPFAM" id="SSF46785">
    <property type="entry name" value="Winged helix' DNA-binding domain"/>
    <property type="match status" value="1"/>
</dbReference>
<dbReference type="PANTHER" id="PTHR30432">
    <property type="entry name" value="TRANSCRIPTIONAL REGULATOR MODE"/>
    <property type="match status" value="1"/>
</dbReference>
<dbReference type="GeneID" id="62678389"/>
<proteinExistence type="predicted"/>
<comment type="caution">
    <text evidence="2">The sequence shown here is derived from an EMBL/GenBank/DDBJ whole genome shotgun (WGS) entry which is preliminary data.</text>
</comment>
<dbReference type="PANTHER" id="PTHR30432:SF1">
    <property type="entry name" value="DNA-BINDING TRANSCRIPTIONAL DUAL REGULATOR MODE"/>
    <property type="match status" value="1"/>
</dbReference>
<dbReference type="RefSeq" id="WP_022740658.1">
    <property type="nucleotide sequence ID" value="NZ_AP024470.1"/>
</dbReference>
<feature type="domain" description="HTH lysR-type" evidence="1">
    <location>
        <begin position="36"/>
        <end position="87"/>
    </location>
</feature>
<dbReference type="InterPro" id="IPR036388">
    <property type="entry name" value="WH-like_DNA-bd_sf"/>
</dbReference>
<evidence type="ECO:0000313" key="3">
    <source>
        <dbReference type="Proteomes" id="UP000253805"/>
    </source>
</evidence>
<gene>
    <name evidence="2" type="ORF">C1850_05055</name>
</gene>
<protein>
    <submittedName>
        <fullName evidence="2">ModE family transcriptional regulator</fullName>
    </submittedName>
</protein>
<dbReference type="EMBL" id="PPUT01000010">
    <property type="protein sequence ID" value="RDC44933.1"/>
    <property type="molecule type" value="Genomic_DNA"/>
</dbReference>
<dbReference type="GO" id="GO:0003700">
    <property type="term" value="F:DNA-binding transcription factor activity"/>
    <property type="evidence" value="ECO:0007669"/>
    <property type="project" value="InterPro"/>
</dbReference>
<dbReference type="InterPro" id="IPR036390">
    <property type="entry name" value="WH_DNA-bd_sf"/>
</dbReference>
<organism evidence="2 3">
    <name type="scientific">Adlercreutzia equolifaciens subsp. celatus</name>
    <dbReference type="NCBI Taxonomy" id="394340"/>
    <lineage>
        <taxon>Bacteria</taxon>
        <taxon>Bacillati</taxon>
        <taxon>Actinomycetota</taxon>
        <taxon>Coriobacteriia</taxon>
        <taxon>Eggerthellales</taxon>
        <taxon>Eggerthellaceae</taxon>
        <taxon>Adlercreutzia</taxon>
    </lineage>
</organism>
<dbReference type="Proteomes" id="UP000253805">
    <property type="component" value="Unassembled WGS sequence"/>
</dbReference>
<dbReference type="InterPro" id="IPR000847">
    <property type="entry name" value="LysR_HTH_N"/>
</dbReference>
<name>A0A369P1V4_9ACTN</name>
<evidence type="ECO:0000313" key="2">
    <source>
        <dbReference type="EMBL" id="RDC44933.1"/>
    </source>
</evidence>
<dbReference type="Pfam" id="PF00126">
    <property type="entry name" value="HTH_1"/>
    <property type="match status" value="1"/>
</dbReference>
<reference evidence="2 3" key="1">
    <citation type="journal article" date="2018" name="Elife">
        <title>Discovery and characterization of a prevalent human gut bacterial enzyme sufficient for the inactivation of a family of plant toxins.</title>
        <authorList>
            <person name="Koppel N."/>
            <person name="Bisanz J.E."/>
            <person name="Pandelia M.E."/>
            <person name="Turnbaugh P.J."/>
            <person name="Balskus E.P."/>
        </authorList>
    </citation>
    <scope>NUCLEOTIDE SEQUENCE [LARGE SCALE GENOMIC DNA]</scope>
    <source>
        <strain evidence="2 3">OB21 GAM 11</strain>
    </source>
</reference>
<dbReference type="AlphaFoldDB" id="A0A369P1V4"/>
<dbReference type="Gene3D" id="1.10.10.10">
    <property type="entry name" value="Winged helix-like DNA-binding domain superfamily/Winged helix DNA-binding domain"/>
    <property type="match status" value="1"/>
</dbReference>
<evidence type="ECO:0000259" key="1">
    <source>
        <dbReference type="Pfam" id="PF00126"/>
    </source>
</evidence>
<sequence length="114" mass="12481">MGQLKNLSTTVRLTVANPSSENKSAFGPGIAKLCLGVREMGSLNAAAKGMRMAYSKAWRIIKDTEETLDVQLLLRDGAHGSTLTEDGNRLLDAYLAIEEHLSAEADRLFKEMTR</sequence>
<dbReference type="InterPro" id="IPR051815">
    <property type="entry name" value="Molybdate_resp_trans_reg"/>
</dbReference>